<evidence type="ECO:0000313" key="3">
    <source>
        <dbReference type="EMBL" id="BAU52409.1"/>
    </source>
</evidence>
<feature type="chain" id="PRO_5007142711" evidence="2">
    <location>
        <begin position="23"/>
        <end position="185"/>
    </location>
</feature>
<feature type="region of interest" description="Disordered" evidence="1">
    <location>
        <begin position="160"/>
        <end position="185"/>
    </location>
</feature>
<accession>A0A110B0M3</accession>
<proteinExistence type="predicted"/>
<keyword evidence="4" id="KW-1185">Reference proteome</keyword>
<evidence type="ECO:0000256" key="1">
    <source>
        <dbReference type="SAM" id="MobiDB-lite"/>
    </source>
</evidence>
<organism evidence="3 4">
    <name type="scientific">Mucilaginibacter gotjawali</name>
    <dbReference type="NCBI Taxonomy" id="1550579"/>
    <lineage>
        <taxon>Bacteria</taxon>
        <taxon>Pseudomonadati</taxon>
        <taxon>Bacteroidota</taxon>
        <taxon>Sphingobacteriia</taxon>
        <taxon>Sphingobacteriales</taxon>
        <taxon>Sphingobacteriaceae</taxon>
        <taxon>Mucilaginibacter</taxon>
    </lineage>
</organism>
<gene>
    <name evidence="3" type="ORF">MgSA37_00566</name>
</gene>
<feature type="signal peptide" evidence="2">
    <location>
        <begin position="1"/>
        <end position="22"/>
    </location>
</feature>
<name>A0A110B0M3_9SPHI</name>
<evidence type="ECO:0000313" key="4">
    <source>
        <dbReference type="Proteomes" id="UP000218263"/>
    </source>
</evidence>
<dbReference type="EMBL" id="AP017313">
    <property type="protein sequence ID" value="BAU52409.1"/>
    <property type="molecule type" value="Genomic_DNA"/>
</dbReference>
<evidence type="ECO:0000256" key="2">
    <source>
        <dbReference type="SAM" id="SignalP"/>
    </source>
</evidence>
<reference evidence="3 4" key="1">
    <citation type="submission" date="2015-12" db="EMBL/GenBank/DDBJ databases">
        <title>Genome sequence of Mucilaginibacter gotjawali.</title>
        <authorList>
            <person name="Lee J.S."/>
            <person name="Lee K.C."/>
            <person name="Kim K.K."/>
            <person name="Lee B.W."/>
        </authorList>
    </citation>
    <scope>NUCLEOTIDE SEQUENCE [LARGE SCALE GENOMIC DNA]</scope>
    <source>
        <strain evidence="3 4">SA3-7</strain>
    </source>
</reference>
<dbReference type="AlphaFoldDB" id="A0A110B0M3"/>
<keyword evidence="2" id="KW-0732">Signal</keyword>
<dbReference type="Proteomes" id="UP000218263">
    <property type="component" value="Chromosome"/>
</dbReference>
<dbReference type="KEGG" id="mgot:MgSA37_00566"/>
<sequence length="185" mass="19944">MKKISLIIFMAGMIWTIQTAKAQQTQDTTKNRIEIKKKVKKGAHGRTVTKIKMTGTGTSDAISGAADGAATGHLKPAPVPAPIVVNTPPPPAPEPPAPTVVVVHDTVRTPAPVVAPAPPATTTTQVTTTTETKPVVTATTHHTTHTYHKPVHTYHKTYKKQQLPRRLQKPLLPLPLKKQNKDRPA</sequence>
<dbReference type="RefSeq" id="WP_197706074.1">
    <property type="nucleotide sequence ID" value="NZ_AP017313.1"/>
</dbReference>
<protein>
    <submittedName>
        <fullName evidence="3">Uncharacterized protein</fullName>
    </submittedName>
</protein>